<sequence>MPISPEAPATSTRRRLSFAMGLRWIGFGISAGGGGAGFRVAGFADGTGIRFCAMG</sequence>
<gene>
    <name evidence="1" type="ORF">GCM10025783_07280</name>
</gene>
<dbReference type="Proteomes" id="UP001500121">
    <property type="component" value="Unassembled WGS sequence"/>
</dbReference>
<evidence type="ECO:0000313" key="2">
    <source>
        <dbReference type="Proteomes" id="UP001500121"/>
    </source>
</evidence>
<dbReference type="EMBL" id="BAABLP010000001">
    <property type="protein sequence ID" value="GAA4739052.1"/>
    <property type="molecule type" value="Genomic_DNA"/>
</dbReference>
<evidence type="ECO:0000313" key="1">
    <source>
        <dbReference type="EMBL" id="GAA4739052.1"/>
    </source>
</evidence>
<reference evidence="2" key="1">
    <citation type="journal article" date="2019" name="Int. J. Syst. Evol. Microbiol.">
        <title>The Global Catalogue of Microorganisms (GCM) 10K type strain sequencing project: providing services to taxonomists for standard genome sequencing and annotation.</title>
        <authorList>
            <consortium name="The Broad Institute Genomics Platform"/>
            <consortium name="The Broad Institute Genome Sequencing Center for Infectious Disease"/>
            <person name="Wu L."/>
            <person name="Ma J."/>
        </authorList>
    </citation>
    <scope>NUCLEOTIDE SEQUENCE [LARGE SCALE GENOMIC DNA]</scope>
    <source>
        <strain evidence="2">JCM 19015</strain>
    </source>
</reference>
<protein>
    <submittedName>
        <fullName evidence="1">Uncharacterized protein</fullName>
    </submittedName>
</protein>
<proteinExistence type="predicted"/>
<name>A0ABP8YTE7_9MICO</name>
<accession>A0ABP8YTE7</accession>
<comment type="caution">
    <text evidence="1">The sequence shown here is derived from an EMBL/GenBank/DDBJ whole genome shotgun (WGS) entry which is preliminary data.</text>
</comment>
<organism evidence="1 2">
    <name type="scientific">Amnibacterium soli</name>
    <dbReference type="NCBI Taxonomy" id="1282736"/>
    <lineage>
        <taxon>Bacteria</taxon>
        <taxon>Bacillati</taxon>
        <taxon>Actinomycetota</taxon>
        <taxon>Actinomycetes</taxon>
        <taxon>Micrococcales</taxon>
        <taxon>Microbacteriaceae</taxon>
        <taxon>Amnibacterium</taxon>
    </lineage>
</organism>
<keyword evidence="2" id="KW-1185">Reference proteome</keyword>